<sequence>MKFEGNKSRSKSIANDVGEEVAVEGSGMGKRHNEGPCLENATVSK</sequence>
<reference evidence="2" key="1">
    <citation type="journal article" date="2018" name="Nat. Plants">
        <title>Whole-genome landscape of Medicago truncatula symbiotic genes.</title>
        <authorList>
            <person name="Pecrix Y."/>
            <person name="Gamas P."/>
            <person name="Carrere S."/>
        </authorList>
    </citation>
    <scope>NUCLEOTIDE SEQUENCE</scope>
    <source>
        <tissue evidence="2">Leaves</tissue>
    </source>
</reference>
<protein>
    <submittedName>
        <fullName evidence="2">Uncharacterized protein</fullName>
    </submittedName>
</protein>
<dbReference type="AlphaFoldDB" id="A0A396GST0"/>
<organism evidence="2">
    <name type="scientific">Medicago truncatula</name>
    <name type="common">Barrel medic</name>
    <name type="synonym">Medicago tribuloides</name>
    <dbReference type="NCBI Taxonomy" id="3880"/>
    <lineage>
        <taxon>Eukaryota</taxon>
        <taxon>Viridiplantae</taxon>
        <taxon>Streptophyta</taxon>
        <taxon>Embryophyta</taxon>
        <taxon>Tracheophyta</taxon>
        <taxon>Spermatophyta</taxon>
        <taxon>Magnoliopsida</taxon>
        <taxon>eudicotyledons</taxon>
        <taxon>Gunneridae</taxon>
        <taxon>Pentapetalae</taxon>
        <taxon>rosids</taxon>
        <taxon>fabids</taxon>
        <taxon>Fabales</taxon>
        <taxon>Fabaceae</taxon>
        <taxon>Papilionoideae</taxon>
        <taxon>50 kb inversion clade</taxon>
        <taxon>NPAAA clade</taxon>
        <taxon>Hologalegina</taxon>
        <taxon>IRL clade</taxon>
        <taxon>Trifolieae</taxon>
        <taxon>Medicago</taxon>
    </lineage>
</organism>
<dbReference type="Proteomes" id="UP000265566">
    <property type="component" value="Chromosome 7"/>
</dbReference>
<gene>
    <name evidence="2" type="ORF">MtrunA17_Chr7g0215571</name>
</gene>
<proteinExistence type="predicted"/>
<feature type="region of interest" description="Disordered" evidence="1">
    <location>
        <begin position="1"/>
        <end position="45"/>
    </location>
</feature>
<dbReference type="Gramene" id="rna38149">
    <property type="protein sequence ID" value="RHN44090.1"/>
    <property type="gene ID" value="gene38149"/>
</dbReference>
<evidence type="ECO:0000256" key="1">
    <source>
        <dbReference type="SAM" id="MobiDB-lite"/>
    </source>
</evidence>
<evidence type="ECO:0000313" key="2">
    <source>
        <dbReference type="EMBL" id="RHN44090.1"/>
    </source>
</evidence>
<dbReference type="EMBL" id="PSQE01000007">
    <property type="protein sequence ID" value="RHN44090.1"/>
    <property type="molecule type" value="Genomic_DNA"/>
</dbReference>
<name>A0A396GST0_MEDTR</name>
<accession>A0A396GST0</accession>
<comment type="caution">
    <text evidence="2">The sequence shown here is derived from an EMBL/GenBank/DDBJ whole genome shotgun (WGS) entry which is preliminary data.</text>
</comment>